<reference evidence="1 2" key="1">
    <citation type="submission" date="2019-10" db="EMBL/GenBank/DDBJ databases">
        <title>Whole genome shotgun sequence of Acrocarpospora pleiomorpha NBRC 16267.</title>
        <authorList>
            <person name="Ichikawa N."/>
            <person name="Kimura A."/>
            <person name="Kitahashi Y."/>
            <person name="Komaki H."/>
            <person name="Oguchi A."/>
        </authorList>
    </citation>
    <scope>NUCLEOTIDE SEQUENCE [LARGE SCALE GENOMIC DNA]</scope>
    <source>
        <strain evidence="1 2">NBRC 16267</strain>
    </source>
</reference>
<accession>A0A5M3XYU1</accession>
<proteinExistence type="predicted"/>
<organism evidence="1 2">
    <name type="scientific">Acrocarpospora pleiomorpha</name>
    <dbReference type="NCBI Taxonomy" id="90975"/>
    <lineage>
        <taxon>Bacteria</taxon>
        <taxon>Bacillati</taxon>
        <taxon>Actinomycetota</taxon>
        <taxon>Actinomycetes</taxon>
        <taxon>Streptosporangiales</taxon>
        <taxon>Streptosporangiaceae</taxon>
        <taxon>Acrocarpospora</taxon>
    </lineage>
</organism>
<dbReference type="InterPro" id="IPR027417">
    <property type="entry name" value="P-loop_NTPase"/>
</dbReference>
<protein>
    <submittedName>
        <fullName evidence="1">NTPase</fullName>
    </submittedName>
</protein>
<name>A0A5M3XYU1_9ACTN</name>
<dbReference type="Proteomes" id="UP000377595">
    <property type="component" value="Unassembled WGS sequence"/>
</dbReference>
<dbReference type="AlphaFoldDB" id="A0A5M3XYU1"/>
<dbReference type="SUPFAM" id="SSF48452">
    <property type="entry name" value="TPR-like"/>
    <property type="match status" value="1"/>
</dbReference>
<evidence type="ECO:0000313" key="2">
    <source>
        <dbReference type="Proteomes" id="UP000377595"/>
    </source>
</evidence>
<sequence length="648" mass="69923">MPPAPRGFVNRTRELAALDGFLDDRDSPLVVVVSGLGGVGKTAISRRWAHHVSSRFADGQLYADLGAYRHGGGVEVGDVLGGFLRSLGVHEEWIPADLAERAALFRSRTADANLLVLVDDAQHAAEVVPLLPPSPGSAVVVTSHRQLNQLVVGGARTIPLAPLATAESLLLLSDMIGEARIAAEPEAAAELARLCGGLPIALRVAGARLVQRSRWPLSRLVDELTDDRRRLDRLAAEGEVAAVFDAAYRGLPPQSARLYRLLGSLPLTTFSAAVMEAVVGTDVEAALEALLEASLLEELDVDYYGLHDLVRLHAARCAEREEPADSRRAALRAVVSWYLRAVSAADVKILGDRLRVAPVQDWDEAPFATPGDALDWLEAERGNVLALLRAAAEAGWQEQIWPSAEALWALFQQRKHFADWVEISTLGAQAARVLGHRAAEARMDNQLARAYIELADHESAARVLAEALAAAEAAGDSRLVGMVQESYGQDALARGDFEAAEEWFARAQQVYADSGRRRGVGLQSYHLGQTRARAGRHAESAQDFEHAMSIMTELGDELSQAKIAIELGAVYRRLGRPAEAVALVERGLTVMRGRRMVAKQARAWEILADLAADSGDRPRELACLTSALDLYVASGNQTGADAVRTRMA</sequence>
<dbReference type="PRINTS" id="PR00364">
    <property type="entry name" value="DISEASERSIST"/>
</dbReference>
<dbReference type="SUPFAM" id="SSF52540">
    <property type="entry name" value="P-loop containing nucleoside triphosphate hydrolases"/>
    <property type="match status" value="1"/>
</dbReference>
<dbReference type="RefSeq" id="WP_170321995.1">
    <property type="nucleotide sequence ID" value="NZ_BLAF01000083.1"/>
</dbReference>
<dbReference type="PANTHER" id="PTHR47691:SF3">
    <property type="entry name" value="HTH-TYPE TRANSCRIPTIONAL REGULATOR RV0890C-RELATED"/>
    <property type="match status" value="1"/>
</dbReference>
<comment type="caution">
    <text evidence="1">The sequence shown here is derived from an EMBL/GenBank/DDBJ whole genome shotgun (WGS) entry which is preliminary data.</text>
</comment>
<dbReference type="EMBL" id="BLAF01000083">
    <property type="protein sequence ID" value="GES26304.1"/>
    <property type="molecule type" value="Genomic_DNA"/>
</dbReference>
<gene>
    <name evidence="1" type="ORF">Aple_092030</name>
</gene>
<dbReference type="InterPro" id="IPR011990">
    <property type="entry name" value="TPR-like_helical_dom_sf"/>
</dbReference>
<dbReference type="GO" id="GO:0043531">
    <property type="term" value="F:ADP binding"/>
    <property type="evidence" value="ECO:0007669"/>
    <property type="project" value="InterPro"/>
</dbReference>
<dbReference type="Gene3D" id="1.25.40.10">
    <property type="entry name" value="Tetratricopeptide repeat domain"/>
    <property type="match status" value="1"/>
</dbReference>
<keyword evidence="2" id="KW-1185">Reference proteome</keyword>
<evidence type="ECO:0000313" key="1">
    <source>
        <dbReference type="EMBL" id="GES26304.1"/>
    </source>
</evidence>
<dbReference type="PANTHER" id="PTHR47691">
    <property type="entry name" value="REGULATOR-RELATED"/>
    <property type="match status" value="1"/>
</dbReference>
<dbReference type="Pfam" id="PF13424">
    <property type="entry name" value="TPR_12"/>
    <property type="match status" value="1"/>
</dbReference>
<dbReference type="Gene3D" id="3.40.50.300">
    <property type="entry name" value="P-loop containing nucleotide triphosphate hydrolases"/>
    <property type="match status" value="1"/>
</dbReference>